<name>A0A1W1W7M7_SULTA</name>
<keyword evidence="2" id="KW-1185">Reference proteome</keyword>
<sequence>MVHSFLRNGLMKVSVCSFAPVILLASVKSWKKPGVKTWPARA</sequence>
<dbReference type="EMBL" id="FWWY01000001">
    <property type="protein sequence ID" value="SMC02278.1"/>
    <property type="molecule type" value="Genomic_DNA"/>
</dbReference>
<dbReference type="Proteomes" id="UP000192660">
    <property type="component" value="Unassembled WGS sequence"/>
</dbReference>
<evidence type="ECO:0000313" key="1">
    <source>
        <dbReference type="EMBL" id="SMC02278.1"/>
    </source>
</evidence>
<evidence type="ECO:0000313" key="2">
    <source>
        <dbReference type="Proteomes" id="UP000192660"/>
    </source>
</evidence>
<proteinExistence type="predicted"/>
<reference evidence="2" key="1">
    <citation type="submission" date="2017-04" db="EMBL/GenBank/DDBJ databases">
        <authorList>
            <person name="Varghese N."/>
            <person name="Submissions S."/>
        </authorList>
    </citation>
    <scope>NUCLEOTIDE SEQUENCE [LARGE SCALE GENOMIC DNA]</scope>
    <source>
        <strain evidence="2">DSM 9293</strain>
    </source>
</reference>
<organism evidence="1 2">
    <name type="scientific">Sulfobacillus thermosulfidooxidans (strain DSM 9293 / VKM B-1269 / AT-1)</name>
    <dbReference type="NCBI Taxonomy" id="929705"/>
    <lineage>
        <taxon>Bacteria</taxon>
        <taxon>Bacillati</taxon>
        <taxon>Bacillota</taxon>
        <taxon>Clostridia</taxon>
        <taxon>Eubacteriales</taxon>
        <taxon>Clostridiales Family XVII. Incertae Sedis</taxon>
        <taxon>Sulfobacillus</taxon>
    </lineage>
</organism>
<protein>
    <submittedName>
        <fullName evidence="1">Uncharacterized protein</fullName>
    </submittedName>
</protein>
<dbReference type="AlphaFoldDB" id="A0A1W1W7M7"/>
<accession>A0A1W1W7M7</accession>
<gene>
    <name evidence="1" type="ORF">SAMN00768000_0499</name>
</gene>